<feature type="domain" description="ABC transmembrane type-1" evidence="8">
    <location>
        <begin position="95"/>
        <end position="301"/>
    </location>
</feature>
<evidence type="ECO:0000256" key="1">
    <source>
        <dbReference type="ARBA" id="ARBA00004651"/>
    </source>
</evidence>
<reference evidence="9 10" key="1">
    <citation type="submission" date="2022-03" db="EMBL/GenBank/DDBJ databases">
        <title>Novel taxa within the pig intestine.</title>
        <authorList>
            <person name="Wylensek D."/>
            <person name="Bishof K."/>
            <person name="Afrizal A."/>
            <person name="Clavel T."/>
        </authorList>
    </citation>
    <scope>NUCLEOTIDE SEQUENCE [LARGE SCALE GENOMIC DNA]</scope>
    <source>
        <strain evidence="9 10">CLA-KB-P133</strain>
    </source>
</reference>
<accession>A0AB35U1G9</accession>
<keyword evidence="5 7" id="KW-1133">Transmembrane helix</keyword>
<feature type="transmembrane region" description="Helical" evidence="7">
    <location>
        <begin position="99"/>
        <end position="122"/>
    </location>
</feature>
<sequence length="318" mass="34902">MIRYIGKRLFYGLITLIGITVIDFILMNMAGNPIEILAGSPKVSKEALAIRAAQLGLDKPAWQQYFIWIRQILTGNFGYSYKSYQSVSSMMLSHLGPTLILMGTALLISMTISIIFGIYSAVHAHTKRDYSIVSLAFLGQSVPGFFMALLLIDLFCVKLGILPSSGMRNLSDPGNGVQLRYLILPALVLALGQAGNDIRYIRSAMLEILNQDYLRTVKGKGVGRRILIYKHALRNALIPIVTVFGMEIPGLFGGSIIIEQIFSWPGLGLMTMNAILQRDYPVIMATCLLSAVVVLAANILTDILYAVVDPTVKLGKED</sequence>
<gene>
    <name evidence="9" type="ORF">MOZ60_05515</name>
</gene>
<dbReference type="GO" id="GO:0071916">
    <property type="term" value="F:dipeptide transmembrane transporter activity"/>
    <property type="evidence" value="ECO:0007669"/>
    <property type="project" value="TreeGrafter"/>
</dbReference>
<keyword evidence="6 7" id="KW-0472">Membrane</keyword>
<name>A0AB35U1G9_9FIRM</name>
<comment type="caution">
    <text evidence="9">The sequence shown here is derived from an EMBL/GenBank/DDBJ whole genome shotgun (WGS) entry which is preliminary data.</text>
</comment>
<dbReference type="Pfam" id="PF19300">
    <property type="entry name" value="BPD_transp_1_N"/>
    <property type="match status" value="1"/>
</dbReference>
<organism evidence="9 10">
    <name type="scientific">Grylomicrobium aquisgranensis</name>
    <dbReference type="NCBI Taxonomy" id="2926318"/>
    <lineage>
        <taxon>Bacteria</taxon>
        <taxon>Bacillati</taxon>
        <taxon>Bacillota</taxon>
        <taxon>Erysipelotrichia</taxon>
        <taxon>Erysipelotrichales</taxon>
        <taxon>Erysipelotrichaceae</taxon>
        <taxon>Grylomicrobium</taxon>
    </lineage>
</organism>
<dbReference type="AlphaFoldDB" id="A0AB35U1G9"/>
<dbReference type="GO" id="GO:0005886">
    <property type="term" value="C:plasma membrane"/>
    <property type="evidence" value="ECO:0007669"/>
    <property type="project" value="UniProtKB-SubCell"/>
</dbReference>
<dbReference type="CDD" id="cd06261">
    <property type="entry name" value="TM_PBP2"/>
    <property type="match status" value="1"/>
</dbReference>
<dbReference type="InterPro" id="IPR045621">
    <property type="entry name" value="BPD_transp_1_N"/>
</dbReference>
<evidence type="ECO:0000313" key="9">
    <source>
        <dbReference type="EMBL" id="MDX8419547.1"/>
    </source>
</evidence>
<proteinExistence type="inferred from homology"/>
<keyword evidence="3" id="KW-1003">Cell membrane</keyword>
<feature type="transmembrane region" description="Helical" evidence="7">
    <location>
        <begin position="236"/>
        <end position="262"/>
    </location>
</feature>
<evidence type="ECO:0000256" key="2">
    <source>
        <dbReference type="ARBA" id="ARBA00022448"/>
    </source>
</evidence>
<dbReference type="PANTHER" id="PTHR43163:SF6">
    <property type="entry name" value="DIPEPTIDE TRANSPORT SYSTEM PERMEASE PROTEIN DPPB-RELATED"/>
    <property type="match status" value="1"/>
</dbReference>
<comment type="similarity">
    <text evidence="7">Belongs to the binding-protein-dependent transport system permease family.</text>
</comment>
<dbReference type="Proteomes" id="UP001286174">
    <property type="component" value="Unassembled WGS sequence"/>
</dbReference>
<evidence type="ECO:0000256" key="6">
    <source>
        <dbReference type="ARBA" id="ARBA00023136"/>
    </source>
</evidence>
<evidence type="ECO:0000256" key="7">
    <source>
        <dbReference type="RuleBase" id="RU363032"/>
    </source>
</evidence>
<keyword evidence="2 7" id="KW-0813">Transport</keyword>
<evidence type="ECO:0000259" key="8">
    <source>
        <dbReference type="PROSITE" id="PS50928"/>
    </source>
</evidence>
<dbReference type="InterPro" id="IPR000515">
    <property type="entry name" value="MetI-like"/>
</dbReference>
<feature type="transmembrane region" description="Helical" evidence="7">
    <location>
        <begin position="181"/>
        <end position="201"/>
    </location>
</feature>
<dbReference type="PANTHER" id="PTHR43163">
    <property type="entry name" value="DIPEPTIDE TRANSPORT SYSTEM PERMEASE PROTEIN DPPB-RELATED"/>
    <property type="match status" value="1"/>
</dbReference>
<dbReference type="Pfam" id="PF00528">
    <property type="entry name" value="BPD_transp_1"/>
    <property type="match status" value="1"/>
</dbReference>
<dbReference type="PROSITE" id="PS50928">
    <property type="entry name" value="ABC_TM1"/>
    <property type="match status" value="1"/>
</dbReference>
<dbReference type="RefSeq" id="WP_108775044.1">
    <property type="nucleotide sequence ID" value="NZ_JALBUR010000010.1"/>
</dbReference>
<feature type="transmembrane region" description="Helical" evidence="7">
    <location>
        <begin position="134"/>
        <end position="161"/>
    </location>
</feature>
<dbReference type="Gene3D" id="1.10.3720.10">
    <property type="entry name" value="MetI-like"/>
    <property type="match status" value="1"/>
</dbReference>
<dbReference type="InterPro" id="IPR035906">
    <property type="entry name" value="MetI-like_sf"/>
</dbReference>
<dbReference type="SUPFAM" id="SSF161098">
    <property type="entry name" value="MetI-like"/>
    <property type="match status" value="1"/>
</dbReference>
<protein>
    <submittedName>
        <fullName evidence="9">ABC transporter permease</fullName>
    </submittedName>
</protein>
<evidence type="ECO:0000256" key="4">
    <source>
        <dbReference type="ARBA" id="ARBA00022692"/>
    </source>
</evidence>
<feature type="transmembrane region" description="Helical" evidence="7">
    <location>
        <begin position="9"/>
        <end position="30"/>
    </location>
</feature>
<evidence type="ECO:0000313" key="10">
    <source>
        <dbReference type="Proteomes" id="UP001286174"/>
    </source>
</evidence>
<evidence type="ECO:0000256" key="5">
    <source>
        <dbReference type="ARBA" id="ARBA00022989"/>
    </source>
</evidence>
<comment type="subcellular location">
    <subcellularLocation>
        <location evidence="1 7">Cell membrane</location>
        <topology evidence="1 7">Multi-pass membrane protein</topology>
    </subcellularLocation>
</comment>
<keyword evidence="10" id="KW-1185">Reference proteome</keyword>
<evidence type="ECO:0000256" key="3">
    <source>
        <dbReference type="ARBA" id="ARBA00022475"/>
    </source>
</evidence>
<feature type="transmembrane region" description="Helical" evidence="7">
    <location>
        <begin position="282"/>
        <end position="308"/>
    </location>
</feature>
<keyword evidence="4 7" id="KW-0812">Transmembrane</keyword>
<dbReference type="EMBL" id="JALBUR010000010">
    <property type="protein sequence ID" value="MDX8419547.1"/>
    <property type="molecule type" value="Genomic_DNA"/>
</dbReference>